<name>A0ABD1P533_9LAMI</name>
<evidence type="ECO:0000313" key="3">
    <source>
        <dbReference type="Proteomes" id="UP001604277"/>
    </source>
</evidence>
<feature type="region of interest" description="Disordered" evidence="1">
    <location>
        <begin position="184"/>
        <end position="214"/>
    </location>
</feature>
<feature type="compositionally biased region" description="Polar residues" evidence="1">
    <location>
        <begin position="37"/>
        <end position="55"/>
    </location>
</feature>
<feature type="compositionally biased region" description="Polar residues" evidence="1">
    <location>
        <begin position="204"/>
        <end position="214"/>
    </location>
</feature>
<keyword evidence="3" id="KW-1185">Reference proteome</keyword>
<evidence type="ECO:0000256" key="1">
    <source>
        <dbReference type="SAM" id="MobiDB-lite"/>
    </source>
</evidence>
<protein>
    <submittedName>
        <fullName evidence="2">Uncharacterized protein</fullName>
    </submittedName>
</protein>
<feature type="region of interest" description="Disordered" evidence="1">
    <location>
        <begin position="1"/>
        <end position="162"/>
    </location>
</feature>
<evidence type="ECO:0000313" key="2">
    <source>
        <dbReference type="EMBL" id="KAL2458989.1"/>
    </source>
</evidence>
<dbReference type="AlphaFoldDB" id="A0ABD1P533"/>
<dbReference type="Proteomes" id="UP001604277">
    <property type="component" value="Unassembled WGS sequence"/>
</dbReference>
<proteinExistence type="predicted"/>
<feature type="compositionally biased region" description="Pro residues" evidence="1">
    <location>
        <begin position="89"/>
        <end position="99"/>
    </location>
</feature>
<feature type="compositionally biased region" description="Low complexity" evidence="1">
    <location>
        <begin position="184"/>
        <end position="195"/>
    </location>
</feature>
<gene>
    <name evidence="2" type="ORF">Fot_55275</name>
</gene>
<organism evidence="2 3">
    <name type="scientific">Forsythia ovata</name>
    <dbReference type="NCBI Taxonomy" id="205694"/>
    <lineage>
        <taxon>Eukaryota</taxon>
        <taxon>Viridiplantae</taxon>
        <taxon>Streptophyta</taxon>
        <taxon>Embryophyta</taxon>
        <taxon>Tracheophyta</taxon>
        <taxon>Spermatophyta</taxon>
        <taxon>Magnoliopsida</taxon>
        <taxon>eudicotyledons</taxon>
        <taxon>Gunneridae</taxon>
        <taxon>Pentapetalae</taxon>
        <taxon>asterids</taxon>
        <taxon>lamiids</taxon>
        <taxon>Lamiales</taxon>
        <taxon>Oleaceae</taxon>
        <taxon>Forsythieae</taxon>
        <taxon>Forsythia</taxon>
    </lineage>
</organism>
<comment type="caution">
    <text evidence="2">The sequence shown here is derived from an EMBL/GenBank/DDBJ whole genome shotgun (WGS) entry which is preliminary data.</text>
</comment>
<feature type="compositionally biased region" description="Pro residues" evidence="1">
    <location>
        <begin position="109"/>
        <end position="124"/>
    </location>
</feature>
<dbReference type="EMBL" id="JBFOLJ010000025">
    <property type="protein sequence ID" value="KAL2458989.1"/>
    <property type="molecule type" value="Genomic_DNA"/>
</dbReference>
<accession>A0ABD1P533</accession>
<reference evidence="3" key="1">
    <citation type="submission" date="2024-07" db="EMBL/GenBank/DDBJ databases">
        <title>Two chromosome-level genome assemblies of Korean endemic species Abeliophyllum distichum and Forsythia ovata (Oleaceae).</title>
        <authorList>
            <person name="Jang H."/>
        </authorList>
    </citation>
    <scope>NUCLEOTIDE SEQUENCE [LARGE SCALE GENOMIC DNA]</scope>
</reference>
<sequence length="260" mass="27346">MVGAPISFSGNQSQPQPPPPAAPQGTNTTENLDSKYASLQPQLYATPNATISTLLPYNGFPPQGQPLPPASTLAPPYQTTADPSMLYPGQPPNSVPPATFPTNPTSHAPYPPSSAAPPPFPPYSFAPNDSYPPSSAAPVNSYPPSSINSYPPSSTNPSLYPPNSVAPSPFPAYPPNPDTYSSSLFSSAQSSAYPPQSCPPTAYPPQSNTYNPQAPSGYPTSGILSQYYIRTIVSHKSINLLVVDSQFQSGFFPVPLYATV</sequence>
<feature type="compositionally biased region" description="Low complexity" evidence="1">
    <location>
        <begin position="138"/>
        <end position="162"/>
    </location>
</feature>